<dbReference type="InterPro" id="IPR011251">
    <property type="entry name" value="Luciferase-like_dom"/>
</dbReference>
<dbReference type="EMBL" id="JBHSAY010000005">
    <property type="protein sequence ID" value="MFC4131032.1"/>
    <property type="molecule type" value="Genomic_DNA"/>
</dbReference>
<dbReference type="InterPro" id="IPR019921">
    <property type="entry name" value="Lucif-like_OxRdtase_Rv2161c"/>
</dbReference>
<dbReference type="PANTHER" id="PTHR42847">
    <property type="entry name" value="ALKANESULFONATE MONOOXYGENASE"/>
    <property type="match status" value="1"/>
</dbReference>
<evidence type="ECO:0000256" key="4">
    <source>
        <dbReference type="ARBA" id="ARBA00023033"/>
    </source>
</evidence>
<evidence type="ECO:0000313" key="6">
    <source>
        <dbReference type="EMBL" id="MFC4131032.1"/>
    </source>
</evidence>
<evidence type="ECO:0000256" key="3">
    <source>
        <dbReference type="ARBA" id="ARBA00023002"/>
    </source>
</evidence>
<organism evidence="6 7">
    <name type="scientific">Hamadaea flava</name>
    <dbReference type="NCBI Taxonomy" id="1742688"/>
    <lineage>
        <taxon>Bacteria</taxon>
        <taxon>Bacillati</taxon>
        <taxon>Actinomycetota</taxon>
        <taxon>Actinomycetes</taxon>
        <taxon>Micromonosporales</taxon>
        <taxon>Micromonosporaceae</taxon>
        <taxon>Hamadaea</taxon>
    </lineage>
</organism>
<dbReference type="EC" id="1.-.-.-" evidence="6"/>
<evidence type="ECO:0000256" key="2">
    <source>
        <dbReference type="ARBA" id="ARBA00022643"/>
    </source>
</evidence>
<reference evidence="7" key="1">
    <citation type="journal article" date="2019" name="Int. J. Syst. Evol. Microbiol.">
        <title>The Global Catalogue of Microorganisms (GCM) 10K type strain sequencing project: providing services to taxonomists for standard genome sequencing and annotation.</title>
        <authorList>
            <consortium name="The Broad Institute Genomics Platform"/>
            <consortium name="The Broad Institute Genome Sequencing Center for Infectious Disease"/>
            <person name="Wu L."/>
            <person name="Ma J."/>
        </authorList>
    </citation>
    <scope>NUCLEOTIDE SEQUENCE [LARGE SCALE GENOMIC DNA]</scope>
    <source>
        <strain evidence="7">CGMCC 4.7289</strain>
    </source>
</reference>
<feature type="domain" description="Luciferase-like" evidence="5">
    <location>
        <begin position="14"/>
        <end position="234"/>
    </location>
</feature>
<dbReference type="Gene3D" id="3.20.20.30">
    <property type="entry name" value="Luciferase-like domain"/>
    <property type="match status" value="1"/>
</dbReference>
<dbReference type="Proteomes" id="UP001595816">
    <property type="component" value="Unassembled WGS sequence"/>
</dbReference>
<dbReference type="Pfam" id="PF00296">
    <property type="entry name" value="Bac_luciferase"/>
    <property type="match status" value="1"/>
</dbReference>
<name>A0ABV8LJA8_9ACTN</name>
<keyword evidence="2" id="KW-0288">FMN</keyword>
<accession>A0ABV8LJA8</accession>
<comment type="caution">
    <text evidence="6">The sequence shown here is derived from an EMBL/GenBank/DDBJ whole genome shotgun (WGS) entry which is preliminary data.</text>
</comment>
<dbReference type="SUPFAM" id="SSF51679">
    <property type="entry name" value="Bacterial luciferase-like"/>
    <property type="match status" value="1"/>
</dbReference>
<keyword evidence="3 6" id="KW-0560">Oxidoreductase</keyword>
<proteinExistence type="predicted"/>
<dbReference type="RefSeq" id="WP_253756705.1">
    <property type="nucleotide sequence ID" value="NZ_JAMZDZ010000001.1"/>
</dbReference>
<dbReference type="InterPro" id="IPR036661">
    <property type="entry name" value="Luciferase-like_sf"/>
</dbReference>
<dbReference type="InterPro" id="IPR050172">
    <property type="entry name" value="SsuD_RutA_monooxygenase"/>
</dbReference>
<evidence type="ECO:0000313" key="7">
    <source>
        <dbReference type="Proteomes" id="UP001595816"/>
    </source>
</evidence>
<dbReference type="PANTHER" id="PTHR42847:SF4">
    <property type="entry name" value="ALKANESULFONATE MONOOXYGENASE-RELATED"/>
    <property type="match status" value="1"/>
</dbReference>
<keyword evidence="4" id="KW-0503">Monooxygenase</keyword>
<dbReference type="NCBIfam" id="TIGR03619">
    <property type="entry name" value="F420_Rv2161c"/>
    <property type="match status" value="1"/>
</dbReference>
<sequence length="301" mass="32881">MKLGVGLPVSGSWATPDRILPIAARAEELGYDSLWTFQRLLAPAGLADQYRSVLDPLLPLAFVAAQTWRIRLGVAVVNLPFISPVVVAKQLATLDVLSSGRVDAGLGTGWQAEEFTATGASLHDRGARVAEYVSVVRTLWTEKWPEHAGRFYQVPRAEFAPKPVQPRIPVLLGGTAPAALRRAGRIADGWISSSSATRQDVRPMIQLIREAAEQEGRDPETLRFICRCAIRVREAGQADRPPLTGSLAEIRGDLERLAEQGMTELFLDLNFDPRIGSPDADPQVSMRIAEEVLDAFSPGRE</sequence>
<evidence type="ECO:0000256" key="1">
    <source>
        <dbReference type="ARBA" id="ARBA00022630"/>
    </source>
</evidence>
<protein>
    <submittedName>
        <fullName evidence="6">LLM class flavin-dependent oxidoreductase</fullName>
        <ecNumber evidence="6">1.-.-.-</ecNumber>
    </submittedName>
</protein>
<keyword evidence="1" id="KW-0285">Flavoprotein</keyword>
<gene>
    <name evidence="6" type="ORF">ACFOZ4_10495</name>
</gene>
<keyword evidence="7" id="KW-1185">Reference proteome</keyword>
<dbReference type="GO" id="GO:0016491">
    <property type="term" value="F:oxidoreductase activity"/>
    <property type="evidence" value="ECO:0007669"/>
    <property type="project" value="UniProtKB-KW"/>
</dbReference>
<evidence type="ECO:0000259" key="5">
    <source>
        <dbReference type="Pfam" id="PF00296"/>
    </source>
</evidence>